<reference evidence="1 2" key="1">
    <citation type="submission" date="2012-05" db="EMBL/GenBank/DDBJ databases">
        <title>Recombination and specialization in a pathogen metapopulation.</title>
        <authorList>
            <person name="Gardiner A."/>
            <person name="Kemen E."/>
            <person name="Schultz-Larsen T."/>
            <person name="MacLean D."/>
            <person name="Van Oosterhout C."/>
            <person name="Jones J.D.G."/>
        </authorList>
    </citation>
    <scope>NUCLEOTIDE SEQUENCE [LARGE SCALE GENOMIC DNA]</scope>
    <source>
        <strain evidence="1 2">Ac Nc2</strain>
    </source>
</reference>
<dbReference type="EMBL" id="CAIX01000176">
    <property type="protein sequence ID" value="CCI47585.1"/>
    <property type="molecule type" value="Genomic_DNA"/>
</dbReference>
<keyword evidence="2" id="KW-1185">Reference proteome</keyword>
<dbReference type="Proteomes" id="UP000053237">
    <property type="component" value="Unassembled WGS sequence"/>
</dbReference>
<protein>
    <recommendedName>
        <fullName evidence="3">START domain-containing protein</fullName>
    </recommendedName>
</protein>
<dbReference type="AlphaFoldDB" id="A0A024GLI2"/>
<evidence type="ECO:0000313" key="2">
    <source>
        <dbReference type="Proteomes" id="UP000053237"/>
    </source>
</evidence>
<gene>
    <name evidence="1" type="ORF">BN9_085920</name>
</gene>
<dbReference type="InParanoid" id="A0A024GLI2"/>
<sequence>METEVIHLETALANRLQNFSKQDIRHVPSSKRKRIEKYSEIMELTKCLRRQQNFLLYENQKRKKFAEKVQQTLPHATDSLQLLRSIRHPADRELGKILQSALDEMLHHRVSGQAQEFFGWTTRCDLKPVYLHMISEKTFEIADISEAVDKTWLLHTDEVMQSRLDRRRTKFCILKKVDDNTLLVRDIHQFTGESFSRHSISIIARVQIEKDVYGILVKSILPLPEDAHYFVWTDECYLWKFEKTQNENGSTGFRVAVTGKYGSTSAAVKSKLVMLESYFILAIWESLAIHQIFDFSSRTR</sequence>
<name>A0A024GLI2_9STRA</name>
<evidence type="ECO:0000313" key="1">
    <source>
        <dbReference type="EMBL" id="CCI47585.1"/>
    </source>
</evidence>
<dbReference type="OrthoDB" id="93173at2759"/>
<organism evidence="1 2">
    <name type="scientific">Albugo candida</name>
    <dbReference type="NCBI Taxonomy" id="65357"/>
    <lineage>
        <taxon>Eukaryota</taxon>
        <taxon>Sar</taxon>
        <taxon>Stramenopiles</taxon>
        <taxon>Oomycota</taxon>
        <taxon>Peronosporomycetes</taxon>
        <taxon>Albuginales</taxon>
        <taxon>Albuginaceae</taxon>
        <taxon>Albugo</taxon>
    </lineage>
</organism>
<accession>A0A024GLI2</accession>
<proteinExistence type="predicted"/>
<comment type="caution">
    <text evidence="1">The sequence shown here is derived from an EMBL/GenBank/DDBJ whole genome shotgun (WGS) entry which is preliminary data.</text>
</comment>
<evidence type="ECO:0008006" key="3">
    <source>
        <dbReference type="Google" id="ProtNLM"/>
    </source>
</evidence>